<organism evidence="2 3">
    <name type="scientific">Trichomonas vaginalis (strain ATCC PRA-98 / G3)</name>
    <dbReference type="NCBI Taxonomy" id="412133"/>
    <lineage>
        <taxon>Eukaryota</taxon>
        <taxon>Metamonada</taxon>
        <taxon>Parabasalia</taxon>
        <taxon>Trichomonadida</taxon>
        <taxon>Trichomonadidae</taxon>
        <taxon>Trichomonas</taxon>
    </lineage>
</organism>
<evidence type="ECO:0000313" key="2">
    <source>
        <dbReference type="EMBL" id="EAY04326.1"/>
    </source>
</evidence>
<dbReference type="RefSeq" id="XP_001316549.1">
    <property type="nucleotide sequence ID" value="XM_001316514.1"/>
</dbReference>
<dbReference type="KEGG" id="tva:4762181"/>
<name>A2ESL7_TRIV3</name>
<dbReference type="InterPro" id="IPR050767">
    <property type="entry name" value="Sel1_AlgK"/>
</dbReference>
<dbReference type="SMR" id="A2ESL7"/>
<dbReference type="Proteomes" id="UP000001542">
    <property type="component" value="Unassembled WGS sequence"/>
</dbReference>
<dbReference type="SUPFAM" id="SSF81901">
    <property type="entry name" value="HCP-like"/>
    <property type="match status" value="1"/>
</dbReference>
<dbReference type="AlphaFoldDB" id="A2ESL7"/>
<keyword evidence="1" id="KW-1133">Transmembrane helix</keyword>
<reference evidence="2" key="1">
    <citation type="submission" date="2006-10" db="EMBL/GenBank/DDBJ databases">
        <authorList>
            <person name="Amadeo P."/>
            <person name="Zhao Q."/>
            <person name="Wortman J."/>
            <person name="Fraser-Liggett C."/>
            <person name="Carlton J."/>
        </authorList>
    </citation>
    <scope>NUCLEOTIDE SEQUENCE</scope>
    <source>
        <strain evidence="2">G3</strain>
    </source>
</reference>
<sequence>MIDPEFQELYYWDFEDQGDKVKVSFNCDITIKRDSFKLNFDPEKNTLSLTFMDKIPIILGTLFGKAKSVNNIPSLNQYILEIEKEENIKWPILIIKPVPETNEIDPHSAFELVYLVTSDQNYQNEELKLGELLKFSAGAGYLPAIQGAIQTFIHEPGKRDVAIEYMQVAADVYQNPTSIFELGIYLFESDTDREKAVVYLHRAYDIGQTIAAIYLGLAYSPLSEYSFQNKDATMAFKYFSEVLDAGSPVVYHEIAKLYASGQGVPQDKEKADQYQKNAKELDPAISDLPEFETKSEDKNDDSSPSLIDVGIAAAATVTGAAALFYLAYKFIKK</sequence>
<keyword evidence="1" id="KW-0472">Membrane</keyword>
<feature type="transmembrane region" description="Helical" evidence="1">
    <location>
        <begin position="309"/>
        <end position="328"/>
    </location>
</feature>
<dbReference type="GO" id="GO:0005789">
    <property type="term" value="C:endoplasmic reticulum membrane"/>
    <property type="evidence" value="ECO:0000318"/>
    <property type="project" value="GO_Central"/>
</dbReference>
<evidence type="ECO:0008006" key="4">
    <source>
        <dbReference type="Google" id="ProtNLM"/>
    </source>
</evidence>
<evidence type="ECO:0000256" key="1">
    <source>
        <dbReference type="SAM" id="Phobius"/>
    </source>
</evidence>
<dbReference type="PANTHER" id="PTHR11102:SF147">
    <property type="entry name" value="SEL1L ADAPTOR SUBUNIT OF ERAD E3 UBIQUITIN LIGASE"/>
    <property type="match status" value="1"/>
</dbReference>
<dbReference type="InParanoid" id="A2ESL7"/>
<accession>A2ESL7</accession>
<dbReference type="VEuPathDB" id="TrichDB:TVAG_069740"/>
<gene>
    <name evidence="2" type="ORF">TVAG_069740</name>
</gene>
<dbReference type="VEuPathDB" id="TrichDB:TVAGG3_0220590"/>
<proteinExistence type="predicted"/>
<dbReference type="PANTHER" id="PTHR11102">
    <property type="entry name" value="SEL-1-LIKE PROTEIN"/>
    <property type="match status" value="1"/>
</dbReference>
<dbReference type="GO" id="GO:0036503">
    <property type="term" value="P:ERAD pathway"/>
    <property type="evidence" value="ECO:0000318"/>
    <property type="project" value="GO_Central"/>
</dbReference>
<evidence type="ECO:0000313" key="3">
    <source>
        <dbReference type="Proteomes" id="UP000001542"/>
    </source>
</evidence>
<keyword evidence="1" id="KW-0812">Transmembrane</keyword>
<reference evidence="2" key="2">
    <citation type="journal article" date="2007" name="Science">
        <title>Draft genome sequence of the sexually transmitted pathogen Trichomonas vaginalis.</title>
        <authorList>
            <person name="Carlton J.M."/>
            <person name="Hirt R.P."/>
            <person name="Silva J.C."/>
            <person name="Delcher A.L."/>
            <person name="Schatz M."/>
            <person name="Zhao Q."/>
            <person name="Wortman J.R."/>
            <person name="Bidwell S.L."/>
            <person name="Alsmark U.C.M."/>
            <person name="Besteiro S."/>
            <person name="Sicheritz-Ponten T."/>
            <person name="Noel C.J."/>
            <person name="Dacks J.B."/>
            <person name="Foster P.G."/>
            <person name="Simillion C."/>
            <person name="Van de Peer Y."/>
            <person name="Miranda-Saavedra D."/>
            <person name="Barton G.J."/>
            <person name="Westrop G.D."/>
            <person name="Mueller S."/>
            <person name="Dessi D."/>
            <person name="Fiori P.L."/>
            <person name="Ren Q."/>
            <person name="Paulsen I."/>
            <person name="Zhang H."/>
            <person name="Bastida-Corcuera F.D."/>
            <person name="Simoes-Barbosa A."/>
            <person name="Brown M.T."/>
            <person name="Hayes R.D."/>
            <person name="Mukherjee M."/>
            <person name="Okumura C.Y."/>
            <person name="Schneider R."/>
            <person name="Smith A.J."/>
            <person name="Vanacova S."/>
            <person name="Villalvazo M."/>
            <person name="Haas B.J."/>
            <person name="Pertea M."/>
            <person name="Feldblyum T.V."/>
            <person name="Utterback T.R."/>
            <person name="Shu C.L."/>
            <person name="Osoegawa K."/>
            <person name="de Jong P.J."/>
            <person name="Hrdy I."/>
            <person name="Horvathova L."/>
            <person name="Zubacova Z."/>
            <person name="Dolezal P."/>
            <person name="Malik S.B."/>
            <person name="Logsdon J.M. Jr."/>
            <person name="Henze K."/>
            <person name="Gupta A."/>
            <person name="Wang C.C."/>
            <person name="Dunne R.L."/>
            <person name="Upcroft J.A."/>
            <person name="Upcroft P."/>
            <person name="White O."/>
            <person name="Salzberg S.L."/>
            <person name="Tang P."/>
            <person name="Chiu C.-H."/>
            <person name="Lee Y.-S."/>
            <person name="Embley T.M."/>
            <person name="Coombs G.H."/>
            <person name="Mottram J.C."/>
            <person name="Tachezy J."/>
            <person name="Fraser-Liggett C.M."/>
            <person name="Johnson P.J."/>
        </authorList>
    </citation>
    <scope>NUCLEOTIDE SEQUENCE [LARGE SCALE GENOMIC DNA]</scope>
    <source>
        <strain evidence="2">G3</strain>
    </source>
</reference>
<dbReference type="EMBL" id="DS113478">
    <property type="protein sequence ID" value="EAY04326.1"/>
    <property type="molecule type" value="Genomic_DNA"/>
</dbReference>
<protein>
    <recommendedName>
        <fullName evidence="4">CS domain-containing protein</fullName>
    </recommendedName>
</protein>
<keyword evidence="3" id="KW-1185">Reference proteome</keyword>
<dbReference type="OMA" id="CDITIKR"/>
<dbReference type="InterPro" id="IPR011990">
    <property type="entry name" value="TPR-like_helical_dom_sf"/>
</dbReference>
<dbReference type="Gene3D" id="1.25.40.10">
    <property type="entry name" value="Tetratricopeptide repeat domain"/>
    <property type="match status" value="1"/>
</dbReference>
<dbReference type="OrthoDB" id="10640340at2759"/>